<reference evidence="2 3" key="1">
    <citation type="submission" date="2024-03" db="EMBL/GenBank/DDBJ databases">
        <title>Mouse gut bacterial collection (mGBC) of GemPharmatech.</title>
        <authorList>
            <person name="He Y."/>
            <person name="Dong L."/>
            <person name="Wu D."/>
            <person name="Gao X."/>
            <person name="Lin Z."/>
        </authorList>
    </citation>
    <scope>NUCLEOTIDE SEQUENCE [LARGE SCALE GENOMIC DNA]</scope>
    <source>
        <strain evidence="2 3">54-13</strain>
    </source>
</reference>
<sequence length="457" mass="51102">MKFLRLIPAACLLLSAVACEENSTIGSSIIQDKVDIIIDSTFTISGYSVANPVIQSRTDNQLLGNIDAKGFGKLSSDFITQFMPATTLDTVGVTVESIDSIKLRMFMNEGALIGDSIIPMGLEVYKLNRGLTSPIYSDFDPTPYYSEQDKVASTTYSATVIGLPDSIAGIYTGAKARVVDVKLPVEMGREFYRKYKSDPEIYNDPVKFSQWFPGLYIKNSFGSGRVMRFYSTLMYLYYKKDTKVNDKDTTINTLKAFLAVTPEVINNNNINMALSQEVKTMAASSPMLVAPTGYDVEVKLPIRDMVEKYSKQDNSFTVINSMTLEVPVEEVTNNYDIEPPAYVLLVRKDKKEEFFADQQINDNISSFYAAYDATRKSYNFSSMRQYFLEMSKKDNIAAADGEFVLVPVSLVTESTQTGYYQYETVVVAIVPYVDTPAMAKVNVDKAKIKLTFSRQSM</sequence>
<feature type="chain" id="PRO_5047419277" evidence="1">
    <location>
        <begin position="21"/>
        <end position="457"/>
    </location>
</feature>
<evidence type="ECO:0000313" key="3">
    <source>
        <dbReference type="Proteomes" id="UP001565200"/>
    </source>
</evidence>
<accession>A0ABV4CY18</accession>
<protein>
    <submittedName>
        <fullName evidence="2">DUF4270 family protein</fullName>
    </submittedName>
</protein>
<dbReference type="Proteomes" id="UP001565200">
    <property type="component" value="Unassembled WGS sequence"/>
</dbReference>
<evidence type="ECO:0000313" key="2">
    <source>
        <dbReference type="EMBL" id="MEY8246303.1"/>
    </source>
</evidence>
<dbReference type="Pfam" id="PF14092">
    <property type="entry name" value="DUF4270"/>
    <property type="match status" value="1"/>
</dbReference>
<dbReference type="PROSITE" id="PS51257">
    <property type="entry name" value="PROKAR_LIPOPROTEIN"/>
    <property type="match status" value="1"/>
</dbReference>
<gene>
    <name evidence="2" type="ORF">AAK873_11855</name>
</gene>
<keyword evidence="3" id="KW-1185">Reference proteome</keyword>
<organism evidence="2 3">
    <name type="scientific">Heminiphilus faecis</name>
    <dbReference type="NCBI Taxonomy" id="2601703"/>
    <lineage>
        <taxon>Bacteria</taxon>
        <taxon>Pseudomonadati</taxon>
        <taxon>Bacteroidota</taxon>
        <taxon>Bacteroidia</taxon>
        <taxon>Bacteroidales</taxon>
        <taxon>Muribaculaceae</taxon>
        <taxon>Heminiphilus</taxon>
    </lineage>
</organism>
<evidence type="ECO:0000256" key="1">
    <source>
        <dbReference type="SAM" id="SignalP"/>
    </source>
</evidence>
<dbReference type="InterPro" id="IPR025366">
    <property type="entry name" value="DUF4270"/>
</dbReference>
<proteinExistence type="predicted"/>
<comment type="caution">
    <text evidence="2">The sequence shown here is derived from an EMBL/GenBank/DDBJ whole genome shotgun (WGS) entry which is preliminary data.</text>
</comment>
<dbReference type="EMBL" id="JBCLPP010000040">
    <property type="protein sequence ID" value="MEY8246303.1"/>
    <property type="molecule type" value="Genomic_DNA"/>
</dbReference>
<dbReference type="RefSeq" id="WP_121699063.1">
    <property type="nucleotide sequence ID" value="NZ_JBCLPP010000040.1"/>
</dbReference>
<feature type="signal peptide" evidence="1">
    <location>
        <begin position="1"/>
        <end position="20"/>
    </location>
</feature>
<keyword evidence="1" id="KW-0732">Signal</keyword>
<name>A0ABV4CY18_9BACT</name>